<keyword evidence="2" id="KW-0732">Signal</keyword>
<evidence type="ECO:0000313" key="4">
    <source>
        <dbReference type="Proteomes" id="UP000297777"/>
    </source>
</evidence>
<evidence type="ECO:0000256" key="2">
    <source>
        <dbReference type="SAM" id="SignalP"/>
    </source>
</evidence>
<name>A0A4Z1EQN9_9HELO</name>
<reference evidence="3 4" key="1">
    <citation type="submission" date="2017-12" db="EMBL/GenBank/DDBJ databases">
        <title>Comparative genomics of Botrytis spp.</title>
        <authorList>
            <person name="Valero-Jimenez C.A."/>
            <person name="Tapia P."/>
            <person name="Veloso J."/>
            <person name="Silva-Moreno E."/>
            <person name="Staats M."/>
            <person name="Valdes J.H."/>
            <person name="Van Kan J.A.L."/>
        </authorList>
    </citation>
    <scope>NUCLEOTIDE SEQUENCE [LARGE SCALE GENOMIC DNA]</scope>
    <source>
        <strain evidence="3 4">Bt9001</strain>
    </source>
</reference>
<feature type="compositionally biased region" description="Low complexity" evidence="1">
    <location>
        <begin position="141"/>
        <end position="164"/>
    </location>
</feature>
<keyword evidence="4" id="KW-1185">Reference proteome</keyword>
<sequence length="383" mass="39771">MFVPVSKIKFLTILLILFVIVSGNPIKRSEDEATGVRISGIFGLFTTIATSALTTGQQVGIVIISSQTVYIQEPNYFPATEWGVPEPTRSSSSSSTFAAGAIAVTSTFGNTPYSFATSGFPAASTQVDASASGDSLTDAPASASASSSEDPVTETPASASASDSASEDPSTETRVSAFASASSSEDPSTETQASASVSVSTESIPTLILTPINEDKQQVAATTASCNPAVAGVTIPASALTTGEYIAVEVLCEETIYIQEPNFYPTKTWYGMPTSWTLDTTEKISTSTSTSSICNTTVAGTTIPASALTTGEFVAVETLCGETIYIQEPNFYPTKTYYGVSDAALGSMTKTSAMSASSSSTTMDVGWQILNARAEDGVLIFRE</sequence>
<proteinExistence type="predicted"/>
<protein>
    <recommendedName>
        <fullName evidence="5">Ubiquitin 3 binding protein But2 C-terminal domain-containing protein</fullName>
    </recommendedName>
</protein>
<evidence type="ECO:0000313" key="3">
    <source>
        <dbReference type="EMBL" id="TGO12703.1"/>
    </source>
</evidence>
<feature type="chain" id="PRO_5021306163" description="Ubiquitin 3 binding protein But2 C-terminal domain-containing protein" evidence="2">
    <location>
        <begin position="24"/>
        <end position="383"/>
    </location>
</feature>
<dbReference type="AlphaFoldDB" id="A0A4Z1EQN9"/>
<dbReference type="Proteomes" id="UP000297777">
    <property type="component" value="Unassembled WGS sequence"/>
</dbReference>
<organism evidence="3 4">
    <name type="scientific">Botrytis tulipae</name>
    <dbReference type="NCBI Taxonomy" id="87230"/>
    <lineage>
        <taxon>Eukaryota</taxon>
        <taxon>Fungi</taxon>
        <taxon>Dikarya</taxon>
        <taxon>Ascomycota</taxon>
        <taxon>Pezizomycotina</taxon>
        <taxon>Leotiomycetes</taxon>
        <taxon>Helotiales</taxon>
        <taxon>Sclerotiniaceae</taxon>
        <taxon>Botrytis</taxon>
    </lineage>
</organism>
<dbReference type="OrthoDB" id="3553082at2759"/>
<dbReference type="EMBL" id="PQXH01000083">
    <property type="protein sequence ID" value="TGO12703.1"/>
    <property type="molecule type" value="Genomic_DNA"/>
</dbReference>
<feature type="compositionally biased region" description="Polar residues" evidence="1">
    <location>
        <begin position="179"/>
        <end position="200"/>
    </location>
</feature>
<feature type="region of interest" description="Disordered" evidence="1">
    <location>
        <begin position="130"/>
        <end position="200"/>
    </location>
</feature>
<feature type="signal peptide" evidence="2">
    <location>
        <begin position="1"/>
        <end position="23"/>
    </location>
</feature>
<accession>A0A4Z1EQN9</accession>
<gene>
    <name evidence="3" type="ORF">BTUL_0083g00060</name>
</gene>
<comment type="caution">
    <text evidence="3">The sequence shown here is derived from an EMBL/GenBank/DDBJ whole genome shotgun (WGS) entry which is preliminary data.</text>
</comment>
<evidence type="ECO:0000256" key="1">
    <source>
        <dbReference type="SAM" id="MobiDB-lite"/>
    </source>
</evidence>
<evidence type="ECO:0008006" key="5">
    <source>
        <dbReference type="Google" id="ProtNLM"/>
    </source>
</evidence>